<evidence type="ECO:0000313" key="2">
    <source>
        <dbReference type="Proteomes" id="UP000002730"/>
    </source>
</evidence>
<gene>
    <name evidence="1" type="ordered locus">Clocel_3316</name>
</gene>
<evidence type="ECO:0000313" key="1">
    <source>
        <dbReference type="EMBL" id="ADL52996.1"/>
    </source>
</evidence>
<dbReference type="KEGG" id="ccb:Clocel_3316"/>
<keyword evidence="2" id="KW-1185">Reference proteome</keyword>
<proteinExistence type="predicted"/>
<dbReference type="AlphaFoldDB" id="D9SV21"/>
<sequence length="67" mass="7405">MENFVSLTEVELQEVEGGKFKWKKFVAIVKAAVPIISAIVNPNPYSIIKAIATAPGNYKDLEKENVI</sequence>
<name>D9SV21_CLOC7</name>
<dbReference type="Proteomes" id="UP000002730">
    <property type="component" value="Chromosome"/>
</dbReference>
<reference evidence="1 2" key="1">
    <citation type="submission" date="2010-08" db="EMBL/GenBank/DDBJ databases">
        <title>Complete sequence of Clostridium cellulovorans 743B.</title>
        <authorList>
            <consortium name="US DOE Joint Genome Institute"/>
            <person name="Lucas S."/>
            <person name="Copeland A."/>
            <person name="Lapidus A."/>
            <person name="Cheng J.-F."/>
            <person name="Bruce D."/>
            <person name="Goodwin L."/>
            <person name="Pitluck S."/>
            <person name="Chertkov O."/>
            <person name="Detter J.C."/>
            <person name="Han C."/>
            <person name="Tapia R."/>
            <person name="Land M."/>
            <person name="Hauser L."/>
            <person name="Chang Y.-J."/>
            <person name="Jeffries C."/>
            <person name="Kyrpides N."/>
            <person name="Ivanova N."/>
            <person name="Mikhailova N."/>
            <person name="Hemme C.L."/>
            <person name="Woyke T."/>
        </authorList>
    </citation>
    <scope>NUCLEOTIDE SEQUENCE [LARGE SCALE GENOMIC DNA]</scope>
    <source>
        <strain evidence="2">ATCC 35296 / DSM 3052 / OCM 3 / 743B</strain>
    </source>
</reference>
<organism evidence="1 2">
    <name type="scientific">Clostridium cellulovorans (strain ATCC 35296 / DSM 3052 / OCM 3 / 743B)</name>
    <dbReference type="NCBI Taxonomy" id="573061"/>
    <lineage>
        <taxon>Bacteria</taxon>
        <taxon>Bacillati</taxon>
        <taxon>Bacillota</taxon>
        <taxon>Clostridia</taxon>
        <taxon>Eubacteriales</taxon>
        <taxon>Clostridiaceae</taxon>
        <taxon>Clostridium</taxon>
    </lineage>
</organism>
<protein>
    <submittedName>
        <fullName evidence="1">COMC family protein</fullName>
    </submittedName>
</protein>
<dbReference type="HOGENOM" id="CLU_2804819_0_0_9"/>
<dbReference type="RefSeq" id="WP_010073391.1">
    <property type="nucleotide sequence ID" value="NC_014393.1"/>
</dbReference>
<accession>D9SV21</accession>
<dbReference type="EMBL" id="CP002160">
    <property type="protein sequence ID" value="ADL52996.1"/>
    <property type="molecule type" value="Genomic_DNA"/>
</dbReference>